<reference evidence="2 3" key="1">
    <citation type="submission" date="2020-08" db="EMBL/GenBank/DDBJ databases">
        <title>Genomic Encyclopedia of Type Strains, Phase IV (KMG-V): Genome sequencing to study the core and pangenomes of soil and plant-associated prokaryotes.</title>
        <authorList>
            <person name="Whitman W."/>
        </authorList>
    </citation>
    <scope>NUCLEOTIDE SEQUENCE [LARGE SCALE GENOMIC DNA]</scope>
    <source>
        <strain evidence="2 3">M8US30</strain>
    </source>
</reference>
<dbReference type="EMBL" id="JACHDZ010000007">
    <property type="protein sequence ID" value="MBB5345806.1"/>
    <property type="molecule type" value="Genomic_DNA"/>
</dbReference>
<feature type="transmembrane region" description="Helical" evidence="1">
    <location>
        <begin position="6"/>
        <end position="24"/>
    </location>
</feature>
<comment type="caution">
    <text evidence="2">The sequence shown here is derived from an EMBL/GenBank/DDBJ whole genome shotgun (WGS) entry which is preliminary data.</text>
</comment>
<dbReference type="Proteomes" id="UP000569092">
    <property type="component" value="Unassembled WGS sequence"/>
</dbReference>
<sequence length="46" mass="5154">MMMVVIFAMVFVLLALGLVITLMIRSHGREFHGRQLRAGSETHGVK</sequence>
<protein>
    <submittedName>
        <fullName evidence="2">Uncharacterized protein</fullName>
    </submittedName>
</protein>
<keyword evidence="1" id="KW-0472">Membrane</keyword>
<keyword evidence="1" id="KW-1133">Transmembrane helix</keyword>
<organism evidence="2 3">
    <name type="scientific">Tunturiibacter lichenicola</name>
    <dbReference type="NCBI Taxonomy" id="2051959"/>
    <lineage>
        <taxon>Bacteria</taxon>
        <taxon>Pseudomonadati</taxon>
        <taxon>Acidobacteriota</taxon>
        <taxon>Terriglobia</taxon>
        <taxon>Terriglobales</taxon>
        <taxon>Acidobacteriaceae</taxon>
        <taxon>Tunturiibacter</taxon>
    </lineage>
</organism>
<dbReference type="AlphaFoldDB" id="A0A7W8JBB8"/>
<evidence type="ECO:0000313" key="3">
    <source>
        <dbReference type="Proteomes" id="UP000569092"/>
    </source>
</evidence>
<gene>
    <name evidence="2" type="ORF">HDF10_003807</name>
</gene>
<accession>A0A7W8JBB8</accession>
<evidence type="ECO:0000313" key="2">
    <source>
        <dbReference type="EMBL" id="MBB5345806.1"/>
    </source>
</evidence>
<keyword evidence="1" id="KW-0812">Transmembrane</keyword>
<evidence type="ECO:0000256" key="1">
    <source>
        <dbReference type="SAM" id="Phobius"/>
    </source>
</evidence>
<proteinExistence type="predicted"/>
<name>A0A7W8JBB8_9BACT</name>